<evidence type="ECO:0000313" key="2">
    <source>
        <dbReference type="EMBL" id="KAJ1159496.1"/>
    </source>
</evidence>
<evidence type="ECO:0000313" key="3">
    <source>
        <dbReference type="Proteomes" id="UP001066276"/>
    </source>
</evidence>
<comment type="caution">
    <text evidence="2">The sequence shown here is derived from an EMBL/GenBank/DDBJ whole genome shotgun (WGS) entry which is preliminary data.</text>
</comment>
<dbReference type="Proteomes" id="UP001066276">
    <property type="component" value="Chromosome 4_2"/>
</dbReference>
<feature type="compositionally biased region" description="Basic and acidic residues" evidence="1">
    <location>
        <begin position="54"/>
        <end position="69"/>
    </location>
</feature>
<feature type="compositionally biased region" description="Basic and acidic residues" evidence="1">
    <location>
        <begin position="1"/>
        <end position="17"/>
    </location>
</feature>
<protein>
    <submittedName>
        <fullName evidence="2">Uncharacterized protein</fullName>
    </submittedName>
</protein>
<dbReference type="AlphaFoldDB" id="A0AAV7S3X3"/>
<feature type="region of interest" description="Disordered" evidence="1">
    <location>
        <begin position="1"/>
        <end position="75"/>
    </location>
</feature>
<organism evidence="2 3">
    <name type="scientific">Pleurodeles waltl</name>
    <name type="common">Iberian ribbed newt</name>
    <dbReference type="NCBI Taxonomy" id="8319"/>
    <lineage>
        <taxon>Eukaryota</taxon>
        <taxon>Metazoa</taxon>
        <taxon>Chordata</taxon>
        <taxon>Craniata</taxon>
        <taxon>Vertebrata</taxon>
        <taxon>Euteleostomi</taxon>
        <taxon>Amphibia</taxon>
        <taxon>Batrachia</taxon>
        <taxon>Caudata</taxon>
        <taxon>Salamandroidea</taxon>
        <taxon>Salamandridae</taxon>
        <taxon>Pleurodelinae</taxon>
        <taxon>Pleurodeles</taxon>
    </lineage>
</organism>
<feature type="compositionally biased region" description="Polar residues" evidence="1">
    <location>
        <begin position="23"/>
        <end position="43"/>
    </location>
</feature>
<gene>
    <name evidence="2" type="ORF">NDU88_000003</name>
</gene>
<accession>A0AAV7S3X3</accession>
<proteinExistence type="predicted"/>
<evidence type="ECO:0000256" key="1">
    <source>
        <dbReference type="SAM" id="MobiDB-lite"/>
    </source>
</evidence>
<sequence length="75" mass="8490">MARSKQEATRPREEGSRRRLTPGTLTEMTTADCQETGGSNVLKPTTLWKASPNQDRRRERGVKDSELKPTDYNTP</sequence>
<keyword evidence="3" id="KW-1185">Reference proteome</keyword>
<dbReference type="EMBL" id="JANPWB010000008">
    <property type="protein sequence ID" value="KAJ1159496.1"/>
    <property type="molecule type" value="Genomic_DNA"/>
</dbReference>
<reference evidence="2" key="1">
    <citation type="journal article" date="2022" name="bioRxiv">
        <title>Sequencing and chromosome-scale assembly of the giantPleurodeles waltlgenome.</title>
        <authorList>
            <person name="Brown T."/>
            <person name="Elewa A."/>
            <person name="Iarovenko S."/>
            <person name="Subramanian E."/>
            <person name="Araus A.J."/>
            <person name="Petzold A."/>
            <person name="Susuki M."/>
            <person name="Suzuki K.-i.T."/>
            <person name="Hayashi T."/>
            <person name="Toyoda A."/>
            <person name="Oliveira C."/>
            <person name="Osipova E."/>
            <person name="Leigh N.D."/>
            <person name="Simon A."/>
            <person name="Yun M.H."/>
        </authorList>
    </citation>
    <scope>NUCLEOTIDE SEQUENCE</scope>
    <source>
        <strain evidence="2">20211129_DDA</strain>
        <tissue evidence="2">Liver</tissue>
    </source>
</reference>
<name>A0AAV7S3X3_PLEWA</name>